<dbReference type="RefSeq" id="WP_028530249.1">
    <property type="nucleotide sequence ID" value="NZ_CABLBR010000051.1"/>
</dbReference>
<reference evidence="2" key="1">
    <citation type="journal article" date="2022" name="Cell">
        <title>Design, construction, and in vivo augmentation of a complex gut microbiome.</title>
        <authorList>
            <person name="Cheng A.G."/>
            <person name="Ho P.Y."/>
            <person name="Aranda-Diaz A."/>
            <person name="Jain S."/>
            <person name="Yu F.B."/>
            <person name="Meng X."/>
            <person name="Wang M."/>
            <person name="Iakiviak M."/>
            <person name="Nagashima K."/>
            <person name="Zhao A."/>
            <person name="Murugkar P."/>
            <person name="Patil A."/>
            <person name="Atabakhsh K."/>
            <person name="Weakley A."/>
            <person name="Yan J."/>
            <person name="Brumbaugh A.R."/>
            <person name="Higginbottom S."/>
            <person name="Dimas A."/>
            <person name="Shiver A.L."/>
            <person name="Deutschbauer A."/>
            <person name="Neff N."/>
            <person name="Sonnenburg J.L."/>
            <person name="Huang K.C."/>
            <person name="Fischbach M.A."/>
        </authorList>
    </citation>
    <scope>NUCLEOTIDE SEQUENCE</scope>
    <source>
        <strain evidence="2">DSM 19829</strain>
    </source>
</reference>
<name>A0ABY5VC78_9FIRM</name>
<dbReference type="SUPFAM" id="SSF53474">
    <property type="entry name" value="alpha/beta-Hydrolases"/>
    <property type="match status" value="1"/>
</dbReference>
<dbReference type="PANTHER" id="PTHR43798:SF33">
    <property type="entry name" value="HYDROLASE, PUTATIVE (AFU_ORTHOLOGUE AFUA_2G14860)-RELATED"/>
    <property type="match status" value="1"/>
</dbReference>
<keyword evidence="2" id="KW-0378">Hydrolase</keyword>
<dbReference type="InterPro" id="IPR000073">
    <property type="entry name" value="AB_hydrolase_1"/>
</dbReference>
<dbReference type="Gene3D" id="3.40.50.1820">
    <property type="entry name" value="alpha/beta hydrolase"/>
    <property type="match status" value="1"/>
</dbReference>
<protein>
    <submittedName>
        <fullName evidence="2">Alpha/beta hydrolase</fullName>
    </submittedName>
</protein>
<dbReference type="GO" id="GO:0016787">
    <property type="term" value="F:hydrolase activity"/>
    <property type="evidence" value="ECO:0007669"/>
    <property type="project" value="UniProtKB-KW"/>
</dbReference>
<dbReference type="InterPro" id="IPR029058">
    <property type="entry name" value="AB_hydrolase_fold"/>
</dbReference>
<proteinExistence type="predicted"/>
<organism evidence="2 3">
    <name type="scientific">Ruminococcus gauvreauii</name>
    <dbReference type="NCBI Taxonomy" id="438033"/>
    <lineage>
        <taxon>Bacteria</taxon>
        <taxon>Bacillati</taxon>
        <taxon>Bacillota</taxon>
        <taxon>Clostridia</taxon>
        <taxon>Eubacteriales</taxon>
        <taxon>Oscillospiraceae</taxon>
        <taxon>Ruminococcus</taxon>
    </lineage>
</organism>
<dbReference type="EMBL" id="CP102290">
    <property type="protein sequence ID" value="UWP58111.1"/>
    <property type="molecule type" value="Genomic_DNA"/>
</dbReference>
<dbReference type="Pfam" id="PF00561">
    <property type="entry name" value="Abhydrolase_1"/>
    <property type="match status" value="1"/>
</dbReference>
<evidence type="ECO:0000313" key="3">
    <source>
        <dbReference type="Proteomes" id="UP001060164"/>
    </source>
</evidence>
<sequence>MTNSILIPTHENWHKETKSVLLPTGIRMAYMECGNPQGKPLVMIHGFSDSSRIWRSVMQEMGDNYHFYAVDLRGFGLSDKPEQRVYTITEHAFDIAAWMERLELGKVLLIGHSMGSIVAQTVAAFYPERVCGLALLSTFCHMHETPEQVREVREFYDGLDIQHTSDDELQKMFVPDPSKLADASFLPGYLSTLRGIRGRGLTAAWFGMSLADNRNFLQFIKAPVLICWGSRDDIFTKEYQDEMLVYLPEAEFEVFEGISHDIPTEVPRRTANAVHTFFATVNHQTIVKGGNDEEKNFK</sequence>
<dbReference type="PANTHER" id="PTHR43798">
    <property type="entry name" value="MONOACYLGLYCEROL LIPASE"/>
    <property type="match status" value="1"/>
</dbReference>
<feature type="domain" description="AB hydrolase-1" evidence="1">
    <location>
        <begin position="39"/>
        <end position="261"/>
    </location>
</feature>
<dbReference type="Proteomes" id="UP001060164">
    <property type="component" value="Chromosome"/>
</dbReference>
<dbReference type="InterPro" id="IPR050266">
    <property type="entry name" value="AB_hydrolase_sf"/>
</dbReference>
<evidence type="ECO:0000313" key="2">
    <source>
        <dbReference type="EMBL" id="UWP58111.1"/>
    </source>
</evidence>
<dbReference type="PRINTS" id="PR00111">
    <property type="entry name" value="ABHYDROLASE"/>
</dbReference>
<evidence type="ECO:0000259" key="1">
    <source>
        <dbReference type="Pfam" id="PF00561"/>
    </source>
</evidence>
<keyword evidence="3" id="KW-1185">Reference proteome</keyword>
<accession>A0ABY5VC78</accession>
<gene>
    <name evidence="2" type="ORF">NQ502_12000</name>
</gene>